<sequence>MKSIKALAASGVMTLAACVLPGAATAAPAAATAAAPSPLAVKAAHDLLAAMQAEKLMRTVAGSSRYPTEQQRLAVMAKLDKVTPEEVYSRLAAPVAKLVTPETAVEMVRFYQSAYGQKVLKNTYNSGPSIGDTTPKPSAAEKAELAKPAYIKADKELQAAKPAIRHEIFVLVTELARK</sequence>
<proteinExistence type="predicted"/>
<feature type="chain" id="PRO_5011579118" description="DUF2059 domain-containing protein" evidence="1">
    <location>
        <begin position="27"/>
        <end position="178"/>
    </location>
</feature>
<evidence type="ECO:0000256" key="1">
    <source>
        <dbReference type="SAM" id="SignalP"/>
    </source>
</evidence>
<feature type="signal peptide" evidence="1">
    <location>
        <begin position="1"/>
        <end position="26"/>
    </location>
</feature>
<dbReference type="RefSeq" id="WP_177307060.1">
    <property type="nucleotide sequence ID" value="NZ_FPBO01000006.1"/>
</dbReference>
<accession>A0A1I7HNP5</accession>
<evidence type="ECO:0008006" key="4">
    <source>
        <dbReference type="Google" id="ProtNLM"/>
    </source>
</evidence>
<organism evidence="2 3">
    <name type="scientific">Pseudoduganella namucuonensis</name>
    <dbReference type="NCBI Taxonomy" id="1035707"/>
    <lineage>
        <taxon>Bacteria</taxon>
        <taxon>Pseudomonadati</taxon>
        <taxon>Pseudomonadota</taxon>
        <taxon>Betaproteobacteria</taxon>
        <taxon>Burkholderiales</taxon>
        <taxon>Oxalobacteraceae</taxon>
        <taxon>Telluria group</taxon>
        <taxon>Pseudoduganella</taxon>
    </lineage>
</organism>
<name>A0A1I7HNP5_9BURK</name>
<reference evidence="3" key="1">
    <citation type="submission" date="2016-10" db="EMBL/GenBank/DDBJ databases">
        <authorList>
            <person name="Varghese N."/>
            <person name="Submissions S."/>
        </authorList>
    </citation>
    <scope>NUCLEOTIDE SEQUENCE [LARGE SCALE GENOMIC DNA]</scope>
    <source>
        <strain evidence="3">CGMCC 1.11014</strain>
    </source>
</reference>
<dbReference type="PROSITE" id="PS51257">
    <property type="entry name" value="PROKAR_LIPOPROTEIN"/>
    <property type="match status" value="1"/>
</dbReference>
<dbReference type="EMBL" id="FPBO01000006">
    <property type="protein sequence ID" value="SFU62056.1"/>
    <property type="molecule type" value="Genomic_DNA"/>
</dbReference>
<evidence type="ECO:0000313" key="3">
    <source>
        <dbReference type="Proteomes" id="UP000199391"/>
    </source>
</evidence>
<evidence type="ECO:0000313" key="2">
    <source>
        <dbReference type="EMBL" id="SFU62056.1"/>
    </source>
</evidence>
<gene>
    <name evidence="2" type="ORF">SAMN05216552_100657</name>
</gene>
<protein>
    <recommendedName>
        <fullName evidence="4">DUF2059 domain-containing protein</fullName>
    </recommendedName>
</protein>
<dbReference type="STRING" id="1035707.SAMN05216552_100657"/>
<dbReference type="Proteomes" id="UP000199391">
    <property type="component" value="Unassembled WGS sequence"/>
</dbReference>
<keyword evidence="3" id="KW-1185">Reference proteome</keyword>
<dbReference type="AlphaFoldDB" id="A0A1I7HNP5"/>
<keyword evidence="1" id="KW-0732">Signal</keyword>